<dbReference type="PANTHER" id="PTHR31350:SF30">
    <property type="entry name" value="TRANSGLUTAMINASE FAMILY PROTEIN"/>
    <property type="match status" value="1"/>
</dbReference>
<dbReference type="EMBL" id="MLFT02000012">
    <property type="protein sequence ID" value="PHT32645.1"/>
    <property type="molecule type" value="Genomic_DNA"/>
</dbReference>
<dbReference type="STRING" id="33114.A0A2G2VI34"/>
<proteinExistence type="predicted"/>
<dbReference type="Pfam" id="PF13371">
    <property type="entry name" value="TPR_9"/>
    <property type="match status" value="1"/>
</dbReference>
<reference evidence="3" key="2">
    <citation type="journal article" date="2017" name="J. Anim. Genet.">
        <title>Multiple reference genome sequences of hot pepper reveal the massive evolution of plant disease resistance genes by retroduplication.</title>
        <authorList>
            <person name="Kim S."/>
            <person name="Park J."/>
            <person name="Yeom S.-I."/>
            <person name="Kim Y.-M."/>
            <person name="Seo E."/>
            <person name="Kim K.-T."/>
            <person name="Kim M.-S."/>
            <person name="Lee J.M."/>
            <person name="Cheong K."/>
            <person name="Shin H.-S."/>
            <person name="Kim S.-B."/>
            <person name="Han K."/>
            <person name="Lee J."/>
            <person name="Park M."/>
            <person name="Lee H.-A."/>
            <person name="Lee H.-Y."/>
            <person name="Lee Y."/>
            <person name="Oh S."/>
            <person name="Lee J.H."/>
            <person name="Choi E."/>
            <person name="Choi E."/>
            <person name="Lee S.E."/>
            <person name="Jeon J."/>
            <person name="Kim H."/>
            <person name="Choi G."/>
            <person name="Song H."/>
            <person name="Lee J."/>
            <person name="Lee S.-C."/>
            <person name="Kwon J.-K."/>
            <person name="Lee H.-Y."/>
            <person name="Koo N."/>
            <person name="Hong Y."/>
            <person name="Kim R.W."/>
            <person name="Kang W.-H."/>
            <person name="Huh J.H."/>
            <person name="Kang B.-C."/>
            <person name="Yang T.-J."/>
            <person name="Lee Y.-H."/>
            <person name="Bennetzen J.L."/>
            <person name="Choi D."/>
        </authorList>
    </citation>
    <scope>NUCLEOTIDE SEQUENCE [LARGE SCALE GENOMIC DNA]</scope>
    <source>
        <strain evidence="3">cv. PBC81</strain>
    </source>
</reference>
<name>A0A2G2VI34_CAPBA</name>
<feature type="domain" description="Protein SirB1 N-terminal" evidence="1">
    <location>
        <begin position="82"/>
        <end position="174"/>
    </location>
</feature>
<dbReference type="OrthoDB" id="28868at2759"/>
<dbReference type="InterPro" id="IPR032698">
    <property type="entry name" value="SirB1_N"/>
</dbReference>
<evidence type="ECO:0000259" key="1">
    <source>
        <dbReference type="Pfam" id="PF13369"/>
    </source>
</evidence>
<dbReference type="PANTHER" id="PTHR31350">
    <property type="entry name" value="SI:DKEY-261L7.2"/>
    <property type="match status" value="1"/>
</dbReference>
<evidence type="ECO:0000313" key="3">
    <source>
        <dbReference type="Proteomes" id="UP000224567"/>
    </source>
</evidence>
<accession>A0A2G2VI34</accession>
<comment type="caution">
    <text evidence="2">The sequence shown here is derived from an EMBL/GenBank/DDBJ whole genome shotgun (WGS) entry which is preliminary data.</text>
</comment>
<dbReference type="Pfam" id="PF13369">
    <property type="entry name" value="Transglut_core2"/>
    <property type="match status" value="1"/>
</dbReference>
<organism evidence="2 3">
    <name type="scientific">Capsicum baccatum</name>
    <name type="common">Peruvian pepper</name>
    <dbReference type="NCBI Taxonomy" id="33114"/>
    <lineage>
        <taxon>Eukaryota</taxon>
        <taxon>Viridiplantae</taxon>
        <taxon>Streptophyta</taxon>
        <taxon>Embryophyta</taxon>
        <taxon>Tracheophyta</taxon>
        <taxon>Spermatophyta</taxon>
        <taxon>Magnoliopsida</taxon>
        <taxon>eudicotyledons</taxon>
        <taxon>Gunneridae</taxon>
        <taxon>Pentapetalae</taxon>
        <taxon>asterids</taxon>
        <taxon>lamiids</taxon>
        <taxon>Solanales</taxon>
        <taxon>Solanaceae</taxon>
        <taxon>Solanoideae</taxon>
        <taxon>Capsiceae</taxon>
        <taxon>Capsicum</taxon>
    </lineage>
</organism>
<keyword evidence="3" id="KW-1185">Reference proteome</keyword>
<sequence>MHVEALFDNMAVQKDAREKFTKEISFRSKDKDISPAKALLHVATEDEAFMAFNREMDAYSIQNETKSTTSLSYESLESTYEVEAELISRETRRDLVEVLDAVNTVLFKSRGFKRSSVPMDSKCSYLHSVLSSGYCSAILLSVVYIEVCRRLNVTILGSRVGEDFLIWPQTRNPEELFKITSCHSLFGIVNGKCVNDPRTKASDIDSSSLSGLEIATIRDIIGIALANLISLHWKCASRSNHGLMLTSPLRSSGSFSKNDRSNVHLLRPQDLRLAIMASERLLILQPHNWSLRRDHGMMLYYSREYEEAVKELSICMAFTPEEESEILEVFVEKLHYLCVESSWNKSLGHKGHLSIP</sequence>
<evidence type="ECO:0000313" key="2">
    <source>
        <dbReference type="EMBL" id="PHT32645.1"/>
    </source>
</evidence>
<gene>
    <name evidence="2" type="ORF">CQW23_28982</name>
</gene>
<dbReference type="Proteomes" id="UP000224567">
    <property type="component" value="Unassembled WGS sequence"/>
</dbReference>
<reference evidence="2 3" key="1">
    <citation type="journal article" date="2017" name="Genome Biol.">
        <title>New reference genome sequences of hot pepper reveal the massive evolution of plant disease-resistance genes by retroduplication.</title>
        <authorList>
            <person name="Kim S."/>
            <person name="Park J."/>
            <person name="Yeom S.I."/>
            <person name="Kim Y.M."/>
            <person name="Seo E."/>
            <person name="Kim K.T."/>
            <person name="Kim M.S."/>
            <person name="Lee J.M."/>
            <person name="Cheong K."/>
            <person name="Shin H.S."/>
            <person name="Kim S.B."/>
            <person name="Han K."/>
            <person name="Lee J."/>
            <person name="Park M."/>
            <person name="Lee H.A."/>
            <person name="Lee H.Y."/>
            <person name="Lee Y."/>
            <person name="Oh S."/>
            <person name="Lee J.H."/>
            <person name="Choi E."/>
            <person name="Choi E."/>
            <person name="Lee S.E."/>
            <person name="Jeon J."/>
            <person name="Kim H."/>
            <person name="Choi G."/>
            <person name="Song H."/>
            <person name="Lee J."/>
            <person name="Lee S.C."/>
            <person name="Kwon J.K."/>
            <person name="Lee H.Y."/>
            <person name="Koo N."/>
            <person name="Hong Y."/>
            <person name="Kim R.W."/>
            <person name="Kang W.H."/>
            <person name="Huh J.H."/>
            <person name="Kang B.C."/>
            <person name="Yang T.J."/>
            <person name="Lee Y.H."/>
            <person name="Bennetzen J.L."/>
            <person name="Choi D."/>
        </authorList>
    </citation>
    <scope>NUCLEOTIDE SEQUENCE [LARGE SCALE GENOMIC DNA]</scope>
    <source>
        <strain evidence="3">cv. PBC81</strain>
    </source>
</reference>
<dbReference type="AlphaFoldDB" id="A0A2G2VI34"/>
<protein>
    <recommendedName>
        <fullName evidence="1">Protein SirB1 N-terminal domain-containing protein</fullName>
    </recommendedName>
</protein>